<dbReference type="PRINTS" id="PR01399">
    <property type="entry name" value="ENTSNTHTASED"/>
</dbReference>
<gene>
    <name evidence="16" type="ORF">MACH26_02630</name>
</gene>
<dbReference type="PANTHER" id="PTHR38096">
    <property type="entry name" value="ENTEROBACTIN SYNTHASE COMPONENT D"/>
    <property type="match status" value="1"/>
</dbReference>
<feature type="binding site" evidence="12">
    <location>
        <position position="179"/>
    </location>
    <ligand>
        <name>CoA</name>
        <dbReference type="ChEBI" id="CHEBI:57287"/>
    </ligand>
</feature>
<keyword evidence="7" id="KW-0259">Enterobactin biosynthesis</keyword>
<evidence type="ECO:0000256" key="5">
    <source>
        <dbReference type="ARBA" id="ARBA00019087"/>
    </source>
</evidence>
<evidence type="ECO:0000256" key="1">
    <source>
        <dbReference type="ARBA" id="ARBA00003937"/>
    </source>
</evidence>
<evidence type="ECO:0000313" key="16">
    <source>
        <dbReference type="EMBL" id="BDX04742.1"/>
    </source>
</evidence>
<dbReference type="InterPro" id="IPR041354">
    <property type="entry name" value="4PPT_N"/>
</dbReference>
<dbReference type="RefSeq" id="WP_338290571.1">
    <property type="nucleotide sequence ID" value="NZ_AP027272.1"/>
</dbReference>
<feature type="binding site" evidence="12">
    <location>
        <position position="120"/>
    </location>
    <ligand>
        <name>CoA</name>
        <dbReference type="ChEBI" id="CHEBI:57287"/>
    </ligand>
</feature>
<feature type="binding site" evidence="12">
    <location>
        <position position="169"/>
    </location>
    <ligand>
        <name>CoA</name>
        <dbReference type="ChEBI" id="CHEBI:57287"/>
    </ligand>
</feature>
<feature type="binding site" evidence="12">
    <location>
        <position position="64"/>
    </location>
    <ligand>
        <name>CoA</name>
        <dbReference type="ChEBI" id="CHEBI:57287"/>
    </ligand>
</feature>
<dbReference type="Proteomes" id="UP001333710">
    <property type="component" value="Chromosome"/>
</dbReference>
<dbReference type="GO" id="GO:0009239">
    <property type="term" value="P:enterobactin biosynthetic process"/>
    <property type="evidence" value="ECO:0007669"/>
    <property type="project" value="UniProtKB-KW"/>
</dbReference>
<keyword evidence="13" id="KW-0479">Metal-binding</keyword>
<dbReference type="PANTHER" id="PTHR38096:SF1">
    <property type="entry name" value="ENTEROBACTIN SYNTHASE COMPONENT D"/>
    <property type="match status" value="1"/>
</dbReference>
<dbReference type="GO" id="GO:0008897">
    <property type="term" value="F:holo-[acyl-carrier-protein] synthase activity"/>
    <property type="evidence" value="ECO:0007669"/>
    <property type="project" value="InterPro"/>
</dbReference>
<evidence type="ECO:0000256" key="13">
    <source>
        <dbReference type="PIRSR" id="PIRSR603542-2"/>
    </source>
</evidence>
<proteinExistence type="inferred from homology"/>
<evidence type="ECO:0000256" key="10">
    <source>
        <dbReference type="ARBA" id="ARBA00049176"/>
    </source>
</evidence>
<evidence type="ECO:0000256" key="6">
    <source>
        <dbReference type="ARBA" id="ARBA00022679"/>
    </source>
</evidence>
<evidence type="ECO:0000256" key="9">
    <source>
        <dbReference type="ARBA" id="ARBA00031996"/>
    </source>
</evidence>
<name>A0AA48KQ60_9ALTE</name>
<feature type="domain" description="4'-phosphopantetheinyl transferase" evidence="14">
    <location>
        <begin position="117"/>
        <end position="204"/>
    </location>
</feature>
<evidence type="ECO:0000256" key="8">
    <source>
        <dbReference type="ARBA" id="ARBA00029894"/>
    </source>
</evidence>
<keyword evidence="13" id="KW-0460">Magnesium</keyword>
<keyword evidence="17" id="KW-1185">Reference proteome</keyword>
<dbReference type="InterPro" id="IPR003542">
    <property type="entry name" value="Enbac_synth_compD-like"/>
</dbReference>
<protein>
    <recommendedName>
        <fullName evidence="5">Enterobactin synthase component D</fullName>
    </recommendedName>
    <alternativeName>
        <fullName evidence="8">4'-phosphopantetheinyl transferase EntD</fullName>
    </alternativeName>
    <alternativeName>
        <fullName evidence="9">Enterochelin synthase D</fullName>
    </alternativeName>
</protein>
<comment type="catalytic activity">
    <reaction evidence="11">
        <text>apo-[peptidyl-carrier protein] + CoA = holo-[peptidyl-carrier protein] + adenosine 3',5'-bisphosphate + H(+)</text>
        <dbReference type="Rhea" id="RHEA:46228"/>
        <dbReference type="Rhea" id="RHEA-COMP:11479"/>
        <dbReference type="Rhea" id="RHEA-COMP:11480"/>
        <dbReference type="ChEBI" id="CHEBI:15378"/>
        <dbReference type="ChEBI" id="CHEBI:29999"/>
        <dbReference type="ChEBI" id="CHEBI:57287"/>
        <dbReference type="ChEBI" id="CHEBI:58343"/>
        <dbReference type="ChEBI" id="CHEBI:64479"/>
    </reaction>
</comment>
<feature type="binding site" evidence="12">
    <location>
        <position position="56"/>
    </location>
    <ligand>
        <name>CoA</name>
        <dbReference type="ChEBI" id="CHEBI:57287"/>
    </ligand>
</feature>
<dbReference type="GO" id="GO:0005886">
    <property type="term" value="C:plasma membrane"/>
    <property type="evidence" value="ECO:0007669"/>
    <property type="project" value="TreeGrafter"/>
</dbReference>
<comment type="pathway">
    <text evidence="2">Siderophore biosynthesis; enterobactin biosynthesis.</text>
</comment>
<evidence type="ECO:0000256" key="4">
    <source>
        <dbReference type="ARBA" id="ARBA00011503"/>
    </source>
</evidence>
<reference evidence="16" key="1">
    <citation type="submission" date="2023-01" db="EMBL/GenBank/DDBJ databases">
        <title>Complete genome sequence of Planctobacterium marinum strain Dej080120_11.</title>
        <authorList>
            <person name="Ueki S."/>
            <person name="Maruyama F."/>
        </authorList>
    </citation>
    <scope>NUCLEOTIDE SEQUENCE</scope>
    <source>
        <strain evidence="16">Dej080120_11</strain>
    </source>
</reference>
<dbReference type="InterPro" id="IPR037143">
    <property type="entry name" value="4-PPantetheinyl_Trfase_dom_sf"/>
</dbReference>
<comment type="subunit">
    <text evidence="4">EntB, EntD, EntE, and EntF form a multienzyme complex called enterobactin synthase.</text>
</comment>
<feature type="binding site" evidence="12">
    <location>
        <begin position="100"/>
        <end position="101"/>
    </location>
    <ligand>
        <name>CoA</name>
        <dbReference type="ChEBI" id="CHEBI:57287"/>
    </ligand>
</feature>
<evidence type="ECO:0000256" key="12">
    <source>
        <dbReference type="PIRSR" id="PIRSR603542-1"/>
    </source>
</evidence>
<comment type="similarity">
    <text evidence="3">Belongs to the P-Pant transferase superfamily. EntD family.</text>
</comment>
<dbReference type="GO" id="GO:0000287">
    <property type="term" value="F:magnesium ion binding"/>
    <property type="evidence" value="ECO:0007669"/>
    <property type="project" value="InterPro"/>
</dbReference>
<feature type="binding site" evidence="13">
    <location>
        <position position="120"/>
    </location>
    <ligand>
        <name>Mg(2+)</name>
        <dbReference type="ChEBI" id="CHEBI:18420"/>
    </ligand>
</feature>
<dbReference type="Pfam" id="PF17837">
    <property type="entry name" value="4PPT_N"/>
    <property type="match status" value="1"/>
</dbReference>
<comment type="function">
    <text evidence="1">Involved in the biosynthesis of the siderophore enterobactin (enterochelin), which is a macrocyclic trimeric lactone of N-(2,3-dihydroxybenzoyl)-serine. The serine trilactone serves as a scaffolding for the three catechol functionalities that provide hexadentate coordination for the tightly ligated iron(2+) atoms. Plays an essential role in the assembly of the enterobactin by catalyzing the transfer of the 4'-phosphopantetheine (Ppant) moiety from coenzyme A to the apo-domains of both EntB (ArCP domain) and EntF (PCP domain) to yield their holo-forms which make them competent for the activation of 2,3-dihydroxybenzoate (DHB) and L-serine, respectively.</text>
</comment>
<dbReference type="SUPFAM" id="SSF56214">
    <property type="entry name" value="4'-phosphopantetheinyl transferase"/>
    <property type="match status" value="1"/>
</dbReference>
<dbReference type="KEGG" id="pmaw:MACH26_02630"/>
<feature type="binding site" evidence="13">
    <location>
        <position position="122"/>
    </location>
    <ligand>
        <name>Mg(2+)</name>
        <dbReference type="ChEBI" id="CHEBI:18420"/>
    </ligand>
</feature>
<evidence type="ECO:0000259" key="15">
    <source>
        <dbReference type="Pfam" id="PF17837"/>
    </source>
</evidence>
<feature type="binding site" evidence="12">
    <location>
        <position position="165"/>
    </location>
    <ligand>
        <name>CoA</name>
        <dbReference type="ChEBI" id="CHEBI:57287"/>
    </ligand>
</feature>
<comment type="cofactor">
    <cofactor evidence="13">
        <name>Mg(2+)</name>
        <dbReference type="ChEBI" id="CHEBI:18420"/>
    </cofactor>
</comment>
<keyword evidence="6" id="KW-0808">Transferase</keyword>
<sequence>MTQKKDPVRSQQITLDNHQLTLYFCDIPPDTNQQNEFIQANSHFLSPHLASAAPKRQAEFIAGRLASGKALEALGLRNQIVPSNADRSPQWPENVVGAISHKVNLATAAVSRQFDMLGLDLETTFTDATIQRISRKIINENEQRVLLASPLPYSFAFTQVFSAKETLYKAIYPFVRKYLGFDTSEVVDISENFVVLMLRKDVAKKTPCEALFKIHTIETEGHILTLTAQSSQR</sequence>
<evidence type="ECO:0000256" key="2">
    <source>
        <dbReference type="ARBA" id="ARBA00004993"/>
    </source>
</evidence>
<dbReference type="AlphaFoldDB" id="A0AA48KQ60"/>
<dbReference type="Pfam" id="PF01648">
    <property type="entry name" value="ACPS"/>
    <property type="match status" value="1"/>
</dbReference>
<feature type="domain" description="4'-phosphopantetheinyl transferase N-terminal" evidence="15">
    <location>
        <begin position="48"/>
        <end position="111"/>
    </location>
</feature>
<evidence type="ECO:0000256" key="3">
    <source>
        <dbReference type="ARBA" id="ARBA00008342"/>
    </source>
</evidence>
<comment type="catalytic activity">
    <reaction evidence="10">
        <text>apo-[aryl-carrier protein] + CoA = holo-[aryl-carrier protein] + adenosine 3',5'-bisphosphate + H(+)</text>
        <dbReference type="Rhea" id="RHEA:48404"/>
        <dbReference type="Rhea" id="RHEA-COMP:15903"/>
        <dbReference type="Rhea" id="RHEA-COMP:17557"/>
        <dbReference type="ChEBI" id="CHEBI:15378"/>
        <dbReference type="ChEBI" id="CHEBI:29999"/>
        <dbReference type="ChEBI" id="CHEBI:57287"/>
        <dbReference type="ChEBI" id="CHEBI:58343"/>
        <dbReference type="ChEBI" id="CHEBI:64479"/>
    </reaction>
</comment>
<dbReference type="InterPro" id="IPR008278">
    <property type="entry name" value="4-PPantetheinyl_Trfase_dom"/>
</dbReference>
<organism evidence="16 17">
    <name type="scientific">Planctobacterium marinum</name>
    <dbReference type="NCBI Taxonomy" id="1631968"/>
    <lineage>
        <taxon>Bacteria</taxon>
        <taxon>Pseudomonadati</taxon>
        <taxon>Pseudomonadota</taxon>
        <taxon>Gammaproteobacteria</taxon>
        <taxon>Alteromonadales</taxon>
        <taxon>Alteromonadaceae</taxon>
        <taxon>Planctobacterium</taxon>
    </lineage>
</organism>
<evidence type="ECO:0000259" key="14">
    <source>
        <dbReference type="Pfam" id="PF01648"/>
    </source>
</evidence>
<accession>A0AA48KQ60</accession>
<evidence type="ECO:0000256" key="7">
    <source>
        <dbReference type="ARBA" id="ARBA00023191"/>
    </source>
</evidence>
<evidence type="ECO:0000313" key="17">
    <source>
        <dbReference type="Proteomes" id="UP001333710"/>
    </source>
</evidence>
<dbReference type="GO" id="GO:0009366">
    <property type="term" value="C:enterobactin synthetase complex"/>
    <property type="evidence" value="ECO:0007669"/>
    <property type="project" value="InterPro"/>
</dbReference>
<dbReference type="EMBL" id="AP027272">
    <property type="protein sequence ID" value="BDX04742.1"/>
    <property type="molecule type" value="Genomic_DNA"/>
</dbReference>
<evidence type="ECO:0000256" key="11">
    <source>
        <dbReference type="ARBA" id="ARBA00049191"/>
    </source>
</evidence>